<dbReference type="Proteomes" id="UP000187134">
    <property type="component" value="Unassembled WGS sequence"/>
</dbReference>
<feature type="domain" description="Helicase HerA central" evidence="1">
    <location>
        <begin position="1376"/>
        <end position="1599"/>
    </location>
</feature>
<dbReference type="InterPro" id="IPR027417">
    <property type="entry name" value="P-loop_NTPase"/>
</dbReference>
<proteinExistence type="predicted"/>
<name>A0A1R1BPG5_PAEAM</name>
<dbReference type="InterPro" id="IPR008571">
    <property type="entry name" value="HerA-like"/>
</dbReference>
<evidence type="ECO:0000259" key="1">
    <source>
        <dbReference type="Pfam" id="PF01935"/>
    </source>
</evidence>
<dbReference type="Pfam" id="PF01935">
    <property type="entry name" value="DUF87"/>
    <property type="match status" value="1"/>
</dbReference>
<dbReference type="NCBIfam" id="TIGR03237">
    <property type="entry name" value="dnd_assoc_2"/>
    <property type="match status" value="1"/>
</dbReference>
<dbReference type="Gene3D" id="3.40.50.300">
    <property type="entry name" value="P-loop containing nucleotide triphosphate hydrolases"/>
    <property type="match status" value="2"/>
</dbReference>
<sequence>MSKHFYSYLAHLVDRFLSEVHIQAGEKYHIQFEREEQVLNLVNEIKNINRVIPFSMSTEDGFYQSHTLNYDQTKVLIASNIEEVTPDFLTTLRNKVGTYEDPFEDLAMLLIHNSNLDSLVQGMTSFAKEGMPFHIDSIEKDLQEMMKQSNLSSEEKQILNFSVESMKAQQGLHERVNLFDYENILTVLNNEKLEKHEYRNFGIFYDAELFNTPRTSKEIKERLKENHSLYSDVEIAHQYGSAEVSLERHFDDQGIKVLSESETWQDVDFGSVRRSNQKKLEGKGLEYVEAGKKLTLEGLEYWERADGETKSKQRKRNIIVFNPDQKEHITLEFTFNDFIKNQYINETKIKQPIQVEQAGKKIRVHLKHEVGKTTFYGVKYKTEVSPAYEFRITVVETQSKLLQTIQTSYAITLSKSKGSYLLINSDAEHWFFNKDAAEITKVNLTESHSTFDITEDQELVVSRNDENNSDEEMIYFNIQLPHTSIPFAVQDLVERPVPIGGFSVWKLKREKQEHFTYRIENEKMKIVQGTRETFAQGEFKRNLERERKLLETNHLFFLEDNLGEIVPQAISVSEPLKEAYCDLLRYFRTNDLLPSLAFFDEDYTLLARNYIDVYLQELEQLQNGQSLNQTQRDLVLIGTIQKNHLNPEWLFTPLHPLHLAYQMQLNQLVGDESINDELLHSMRPTNLLPYVNFNSKLYKAIEMLDSYEWASYMDQSLPRFESSKTFVNKLVQEKIEEFTGHFGYLFELDRRAPLKINTINMGDCQEILQGLFEYYKKQLKDNLEKGNLLPIEIHIYAEKGINNVFEEMSQYTDAEEIAKQFNLKLELDGYHTEELLNVFRDKVKFYSKNVDTDRYEYSHVTFYQMNKIEQIATSNASEIITGVSLFGLVSGIPSVFINEDYKTGFGTRYYPIQEAPLLKMVPKLNSLLRVARTLDNYQEDINIVTAISAGHKKQLDQVYDSAHWVTFIEPKVDLSFFKNSDAQKELLVIHYSDQYTSSSGFDAITVTRRSKQYQRLIKEFLGHQRLYVDDHVLPPIINFFNAINGNWLLRLLAQKNYFPKEKISILSAVKLSLAAYAHSNIIWIPISMEEILRISGGTGLRQSEGLFSAKKLGRFGSYSDDLLLIGVEPSDQEMFVHFYPIEVKIGYNGANVQDKAIKQVKETKQLLMEFLTGDEKNFQAVLYRNFFIQLAIASAEKMKLYSVWPEQSWSQITDHDVRERLLNDKYTIVDTLDQYIGQGSVISFKKDVVFTDIKMNDNVMIYDYPEQSGYEFILKSVEEMKEYIQSNQGDLSPEQLLSNLYNSSKQSGMTQVTDQVLLVAETREHYETGLGEVAATTHLADDQLVELEPAENHHSSVNYQEPMKPLEVLFGHNATSNEEVKWFPTSTDKIMHTNTGIIGTMGTGKTQFTKSLITQLSRNSYDNVNQTPIGILIFDYKGDYIKTDFTEKTNAKVYNLHHLPFNPLSLYMADSFKAFLPLHTSNSLTDTIVRSFNLGQVQAITLKDIMMEAYAKKGIVKGDSSTWNLPAPTMSDVYELYVGKENTKVDSLYAALKELYETEVFETDSSQTISLFEMIDGITVINLSGYNESIQNLVVSITLDVFYSQMQMFGHSTINGAYREITRMILVDEADNFLSKDFTSIKKILREGREFGVGTILSTQFLSHFSTSDNDYANYILTWIVHNVSEMSAKEIRMVFSTQSKSEEDNIMNRIKSLQKHFSIVKAGSGQPIWMRDKAFWEL</sequence>
<evidence type="ECO:0000313" key="2">
    <source>
        <dbReference type="EMBL" id="OMF11783.1"/>
    </source>
</evidence>
<dbReference type="InterPro" id="IPR002789">
    <property type="entry name" value="HerA_central"/>
</dbReference>
<dbReference type="EMBL" id="MRTJ01000009">
    <property type="protein sequence ID" value="OMF11783.1"/>
    <property type="molecule type" value="Genomic_DNA"/>
</dbReference>
<evidence type="ECO:0000313" key="3">
    <source>
        <dbReference type="Proteomes" id="UP000187134"/>
    </source>
</evidence>
<accession>A0A1R1BPG5</accession>
<dbReference type="SUPFAM" id="SSF52540">
    <property type="entry name" value="P-loop containing nucleoside triphosphate hydrolases"/>
    <property type="match status" value="1"/>
</dbReference>
<dbReference type="PANTHER" id="PTHR42957:SF1">
    <property type="entry name" value="HELICASE MJ1565-RELATED"/>
    <property type="match status" value="1"/>
</dbReference>
<comment type="caution">
    <text evidence="2">The sequence shown here is derived from an EMBL/GenBank/DDBJ whole genome shotgun (WGS) entry which is preliminary data.</text>
</comment>
<dbReference type="RefSeq" id="WP_076333001.1">
    <property type="nucleotide sequence ID" value="NZ_MRTJ01000009.1"/>
</dbReference>
<dbReference type="InterPro" id="IPR017646">
    <property type="entry name" value="Dnd_assoc_2"/>
</dbReference>
<organism evidence="2 3">
    <name type="scientific">Paenibacillus amylolyticus</name>
    <dbReference type="NCBI Taxonomy" id="1451"/>
    <lineage>
        <taxon>Bacteria</taxon>
        <taxon>Bacillati</taxon>
        <taxon>Bacillota</taxon>
        <taxon>Bacilli</taxon>
        <taxon>Bacillales</taxon>
        <taxon>Paenibacillaceae</taxon>
        <taxon>Paenibacillus</taxon>
    </lineage>
</organism>
<gene>
    <name evidence="2" type="ORF">BK131_20120</name>
</gene>
<dbReference type="PANTHER" id="PTHR42957">
    <property type="entry name" value="HELICASE MJ1565-RELATED"/>
    <property type="match status" value="1"/>
</dbReference>
<protein>
    <submittedName>
        <fullName evidence="2">DNA phosphorothioation-dependent restriction protein DptH</fullName>
    </submittedName>
</protein>
<reference evidence="2 3" key="1">
    <citation type="submission" date="2016-11" db="EMBL/GenBank/DDBJ databases">
        <title>Paenibacillus species isolates.</title>
        <authorList>
            <person name="Beno S.M."/>
        </authorList>
    </citation>
    <scope>NUCLEOTIDE SEQUENCE [LARGE SCALE GENOMIC DNA]</scope>
    <source>
        <strain evidence="2 3">FSL H8-0246</strain>
    </source>
</reference>